<keyword evidence="1" id="KW-1133">Transmembrane helix</keyword>
<evidence type="ECO:0000313" key="4">
    <source>
        <dbReference type="Proteomes" id="UP000249165"/>
    </source>
</evidence>
<keyword evidence="1" id="KW-0812">Transmembrane</keyword>
<reference evidence="3 4" key="1">
    <citation type="submission" date="2018-06" db="EMBL/GenBank/DDBJ databases">
        <title>Genomic Encyclopedia of Archaeal and Bacterial Type Strains, Phase II (KMG-II): from individual species to whole genera.</title>
        <authorList>
            <person name="Goeker M."/>
        </authorList>
    </citation>
    <scope>NUCLEOTIDE SEQUENCE [LARGE SCALE GENOMIC DNA]</scope>
    <source>
        <strain evidence="3 4">DSM 22011</strain>
    </source>
</reference>
<protein>
    <recommendedName>
        <fullName evidence="5">Secreted protein</fullName>
    </recommendedName>
</protein>
<evidence type="ECO:0008006" key="5">
    <source>
        <dbReference type="Google" id="ProtNLM"/>
    </source>
</evidence>
<evidence type="ECO:0000256" key="2">
    <source>
        <dbReference type="SAM" id="SignalP"/>
    </source>
</evidence>
<gene>
    <name evidence="3" type="ORF">ATI53_102641</name>
</gene>
<sequence>MRACVVALSILLLPAALPAQALTVASMTRNDEIRYTVNDAASTTLTFELPDSTGGYANFGGYVKWSTLENGRKDGRDGLGICLECGYRGGGWSLGSYMSEAQTVTVNFGELRDTVHVWVRATHGQGTASYGSLPTLLAAPAVVATPAAVPVPAAGALLLGALALLGFGLPRRRSA</sequence>
<proteinExistence type="predicted"/>
<comment type="caution">
    <text evidence="3">The sequence shown here is derived from an EMBL/GenBank/DDBJ whole genome shotgun (WGS) entry which is preliminary data.</text>
</comment>
<keyword evidence="4" id="KW-1185">Reference proteome</keyword>
<keyword evidence="1" id="KW-0472">Membrane</keyword>
<accession>A0A327Y971</accession>
<feature type="transmembrane region" description="Helical" evidence="1">
    <location>
        <begin position="147"/>
        <end position="169"/>
    </location>
</feature>
<name>A0A327Y971_9RHOB</name>
<dbReference type="EMBL" id="QLMG01000026">
    <property type="protein sequence ID" value="RAK15019.1"/>
    <property type="molecule type" value="Genomic_DNA"/>
</dbReference>
<feature type="chain" id="PRO_5016239467" description="Secreted protein" evidence="2">
    <location>
        <begin position="22"/>
        <end position="175"/>
    </location>
</feature>
<organism evidence="3 4">
    <name type="scientific">Salipiger aestuarii</name>
    <dbReference type="NCBI Taxonomy" id="568098"/>
    <lineage>
        <taxon>Bacteria</taxon>
        <taxon>Pseudomonadati</taxon>
        <taxon>Pseudomonadota</taxon>
        <taxon>Alphaproteobacteria</taxon>
        <taxon>Rhodobacterales</taxon>
        <taxon>Roseobacteraceae</taxon>
        <taxon>Salipiger</taxon>
    </lineage>
</organism>
<evidence type="ECO:0000313" key="3">
    <source>
        <dbReference type="EMBL" id="RAK15019.1"/>
    </source>
</evidence>
<feature type="signal peptide" evidence="2">
    <location>
        <begin position="1"/>
        <end position="21"/>
    </location>
</feature>
<dbReference type="Proteomes" id="UP000249165">
    <property type="component" value="Unassembled WGS sequence"/>
</dbReference>
<keyword evidence="2" id="KW-0732">Signal</keyword>
<evidence type="ECO:0000256" key="1">
    <source>
        <dbReference type="SAM" id="Phobius"/>
    </source>
</evidence>
<dbReference type="AlphaFoldDB" id="A0A327Y971"/>